<evidence type="ECO:0000259" key="7">
    <source>
        <dbReference type="PROSITE" id="PS50217"/>
    </source>
</evidence>
<feature type="domain" description="BZIP" evidence="7">
    <location>
        <begin position="334"/>
        <end position="391"/>
    </location>
</feature>
<gene>
    <name evidence="8" type="ORF">fugu_005730</name>
</gene>
<feature type="region of interest" description="Disordered" evidence="6">
    <location>
        <begin position="247"/>
        <end position="299"/>
    </location>
</feature>
<evidence type="ECO:0000256" key="1">
    <source>
        <dbReference type="ARBA" id="ARBA00022741"/>
    </source>
</evidence>
<keyword evidence="9" id="KW-1185">Reference proteome</keyword>
<dbReference type="Pfam" id="PF03131">
    <property type="entry name" value="bZIP_Maf"/>
    <property type="match status" value="1"/>
</dbReference>
<dbReference type="PROSITE" id="PS51421">
    <property type="entry name" value="RAS"/>
    <property type="match status" value="1"/>
</dbReference>
<keyword evidence="5" id="KW-0175">Coiled coil</keyword>
<dbReference type="AlphaFoldDB" id="A0A4Z2B6T6"/>
<comment type="caution">
    <text evidence="8">The sequence shown here is derived from an EMBL/GenBank/DDBJ whole genome shotgun (WGS) entry which is preliminary data.</text>
</comment>
<evidence type="ECO:0000256" key="4">
    <source>
        <dbReference type="ARBA" id="ARBA00023163"/>
    </source>
</evidence>
<feature type="coiled-coil region" evidence="5">
    <location>
        <begin position="359"/>
        <end position="386"/>
    </location>
</feature>
<dbReference type="SUPFAM" id="SSF47454">
    <property type="entry name" value="A DNA-binding domain in eukaryotic transcription factors"/>
    <property type="match status" value="1"/>
</dbReference>
<dbReference type="SMART" id="SM00174">
    <property type="entry name" value="RHO"/>
    <property type="match status" value="1"/>
</dbReference>
<protein>
    <recommendedName>
        <fullName evidence="7">BZIP domain-containing protein</fullName>
    </recommendedName>
</protein>
<dbReference type="Gene3D" id="1.20.5.170">
    <property type="match status" value="1"/>
</dbReference>
<feature type="region of interest" description="Disordered" evidence="6">
    <location>
        <begin position="389"/>
        <end position="494"/>
    </location>
</feature>
<dbReference type="InterPro" id="IPR046347">
    <property type="entry name" value="bZIP_sf"/>
</dbReference>
<dbReference type="CDD" id="cd04148">
    <property type="entry name" value="RGK"/>
    <property type="match status" value="1"/>
</dbReference>
<reference evidence="8 9" key="1">
    <citation type="submission" date="2019-04" db="EMBL/GenBank/DDBJ databases">
        <title>The sequence and de novo assembly of Takifugu bimaculatus genome using PacBio and Hi-C technologies.</title>
        <authorList>
            <person name="Xu P."/>
            <person name="Liu B."/>
            <person name="Zhou Z."/>
        </authorList>
    </citation>
    <scope>NUCLEOTIDE SEQUENCE [LARGE SCALE GENOMIC DNA]</scope>
    <source>
        <strain evidence="8">TB-2018</strain>
        <tissue evidence="8">Muscle</tissue>
    </source>
</reference>
<feature type="region of interest" description="Disordered" evidence="6">
    <location>
        <begin position="115"/>
        <end position="136"/>
    </location>
</feature>
<dbReference type="SMART" id="SM00175">
    <property type="entry name" value="RAB"/>
    <property type="match status" value="1"/>
</dbReference>
<dbReference type="PROSITE" id="PS50217">
    <property type="entry name" value="BZIP"/>
    <property type="match status" value="1"/>
</dbReference>
<dbReference type="PROSITE" id="PS51419">
    <property type="entry name" value="RAB"/>
    <property type="match status" value="1"/>
</dbReference>
<dbReference type="PRINTS" id="PR00449">
    <property type="entry name" value="RASTRNSFRMNG"/>
</dbReference>
<dbReference type="SUPFAM" id="SSF52540">
    <property type="entry name" value="P-loop containing nucleoside triphosphate hydrolases"/>
    <property type="match status" value="1"/>
</dbReference>
<keyword evidence="1" id="KW-0547">Nucleotide-binding</keyword>
<dbReference type="GO" id="GO:0000981">
    <property type="term" value="F:DNA-binding transcription factor activity, RNA polymerase II-specific"/>
    <property type="evidence" value="ECO:0007669"/>
    <property type="project" value="TreeGrafter"/>
</dbReference>
<feature type="compositionally biased region" description="Basic residues" evidence="6">
    <location>
        <begin position="269"/>
        <end position="294"/>
    </location>
</feature>
<dbReference type="Pfam" id="PF00071">
    <property type="entry name" value="Ras"/>
    <property type="match status" value="1"/>
</dbReference>
<evidence type="ECO:0000256" key="2">
    <source>
        <dbReference type="ARBA" id="ARBA00023015"/>
    </source>
</evidence>
<dbReference type="FunFam" id="1.20.5.170:FF:000016">
    <property type="entry name" value="MAF bZIP transcription factor"/>
    <property type="match status" value="1"/>
</dbReference>
<organism evidence="8 9">
    <name type="scientific">Takifugu bimaculatus</name>
    <dbReference type="NCBI Taxonomy" id="433685"/>
    <lineage>
        <taxon>Eukaryota</taxon>
        <taxon>Metazoa</taxon>
        <taxon>Chordata</taxon>
        <taxon>Craniata</taxon>
        <taxon>Vertebrata</taxon>
        <taxon>Euteleostomi</taxon>
        <taxon>Actinopterygii</taxon>
        <taxon>Neopterygii</taxon>
        <taxon>Teleostei</taxon>
        <taxon>Neoteleostei</taxon>
        <taxon>Acanthomorphata</taxon>
        <taxon>Eupercaria</taxon>
        <taxon>Tetraodontiformes</taxon>
        <taxon>Tetradontoidea</taxon>
        <taxon>Tetraodontidae</taxon>
        <taxon>Takifugu</taxon>
    </lineage>
</organism>
<dbReference type="InterPro" id="IPR027417">
    <property type="entry name" value="P-loop_NTPase"/>
</dbReference>
<dbReference type="SUPFAM" id="SSF57959">
    <property type="entry name" value="Leucine zipper domain"/>
    <property type="match status" value="1"/>
</dbReference>
<feature type="compositionally biased region" description="Polar residues" evidence="6">
    <location>
        <begin position="423"/>
        <end position="440"/>
    </location>
</feature>
<dbReference type="SMART" id="SM00338">
    <property type="entry name" value="BRLZ"/>
    <property type="match status" value="1"/>
</dbReference>
<sequence>MSSPSLPMPSLPPSPLAMEYLNDFDLLKFEVKSDTPPLPPPCSYPKSGLPQDPSSSPYTSHPPQDSSLSSSPYNSLPPSPTLSDAHPPPSGSSSLSSSSSSISFPLSISNSFTSSISSGSQGNVDGSPVHGGPQCPTPASLEDLIWLAALQQQFGGEVAGPATLLGALGGVPERGDRERGPVNGFLGCEDAVEALLNSAAAAVSSQVSLRARTGTLGDSGSDSGGDISCSKGTDMCHRPLVFLSSAPPSLPNGAPASAPYPQPLSPQGRLHHHQHHHHQHHPLHPMHGSHHHHNQPQMNQCGVSERFSDEQLVSLSVRELNRHLRGVSKDEVVRLKQKRRTLKNRGYAQSCRYKRLQHRHALESEKHLLSQQLEQLQCELTRVLRERDAYKPDTRSSSVADADRCARGQAPERGDSGEGRSLISAQYDSMTLPSASTVRRGSTPLPIKHQLRREEAVHDDCDWTSGAVGPSASPISFSPALDDSPAADSRPDGPLRIALLGQNGVGKSSLAIALAGDTERTASVDSEGEGYMRTVTVDEEDSTIVIYDNWRQDLSALQCEVCVLVFSVTDRRSFHRTAQLRLLLRETQPQTPIILVGNKSDLVRTREVSSQEAMSSAALYNCLYLEISASLDHRTPELLECAVRLARGESPWPPGTSAEDMIGGGQRESMTSRAKRFLSSLVPRYPREREVGKFMRQKSRSCHDLGAL</sequence>
<name>A0A4Z2B6T6_9TELE</name>
<dbReference type="InterPro" id="IPR001806">
    <property type="entry name" value="Small_GTPase"/>
</dbReference>
<dbReference type="Proteomes" id="UP000516260">
    <property type="component" value="Chromosome 6"/>
</dbReference>
<dbReference type="CDD" id="cd14718">
    <property type="entry name" value="bZIP_Maf_large"/>
    <property type="match status" value="1"/>
</dbReference>
<keyword evidence="4" id="KW-0804">Transcription</keyword>
<dbReference type="GO" id="GO:0003924">
    <property type="term" value="F:GTPase activity"/>
    <property type="evidence" value="ECO:0007669"/>
    <property type="project" value="InterPro"/>
</dbReference>
<feature type="region of interest" description="Disordered" evidence="6">
    <location>
        <begin position="31"/>
        <end position="98"/>
    </location>
</feature>
<dbReference type="InterPro" id="IPR008917">
    <property type="entry name" value="TF_DNA-bd_sf"/>
</dbReference>
<evidence type="ECO:0000313" key="8">
    <source>
        <dbReference type="EMBL" id="TNM87509.1"/>
    </source>
</evidence>
<dbReference type="PANTHER" id="PTHR10129:SF35">
    <property type="entry name" value="NEURAL RETINA-SPECIFIC LEUCINE ZIPPER PROTEIN"/>
    <property type="match status" value="1"/>
</dbReference>
<dbReference type="GO" id="GO:0005634">
    <property type="term" value="C:nucleus"/>
    <property type="evidence" value="ECO:0007669"/>
    <property type="project" value="TreeGrafter"/>
</dbReference>
<feature type="compositionally biased region" description="Basic and acidic residues" evidence="6">
    <location>
        <begin position="401"/>
        <end position="418"/>
    </location>
</feature>
<dbReference type="FunFam" id="3.40.50.300:FF:001154">
    <property type="entry name" value="RAS (RAD and GEM)-like GTP-binding 2"/>
    <property type="match status" value="1"/>
</dbReference>
<evidence type="ECO:0000313" key="9">
    <source>
        <dbReference type="Proteomes" id="UP000516260"/>
    </source>
</evidence>
<proteinExistence type="predicted"/>
<dbReference type="SMART" id="SM00173">
    <property type="entry name" value="RAS"/>
    <property type="match status" value="1"/>
</dbReference>
<dbReference type="InterPro" id="IPR024874">
    <property type="entry name" value="Transcription_factor_Maf_fam"/>
</dbReference>
<dbReference type="GO" id="GO:0005525">
    <property type="term" value="F:GTP binding"/>
    <property type="evidence" value="ECO:0007669"/>
    <property type="project" value="InterPro"/>
</dbReference>
<evidence type="ECO:0000256" key="6">
    <source>
        <dbReference type="SAM" id="MobiDB-lite"/>
    </source>
</evidence>
<feature type="compositionally biased region" description="Basic and acidic residues" evidence="6">
    <location>
        <begin position="452"/>
        <end position="461"/>
    </location>
</feature>
<dbReference type="InterPro" id="IPR004826">
    <property type="entry name" value="bZIP_Maf"/>
</dbReference>
<feature type="compositionally biased region" description="Pro residues" evidence="6">
    <location>
        <begin position="75"/>
        <end position="90"/>
    </location>
</feature>
<dbReference type="GO" id="GO:0000978">
    <property type="term" value="F:RNA polymerase II cis-regulatory region sequence-specific DNA binding"/>
    <property type="evidence" value="ECO:0007669"/>
    <property type="project" value="TreeGrafter"/>
</dbReference>
<evidence type="ECO:0000256" key="5">
    <source>
        <dbReference type="SAM" id="Coils"/>
    </source>
</evidence>
<keyword evidence="3" id="KW-0238">DNA-binding</keyword>
<evidence type="ECO:0000256" key="3">
    <source>
        <dbReference type="ARBA" id="ARBA00023125"/>
    </source>
</evidence>
<dbReference type="InterPro" id="IPR004827">
    <property type="entry name" value="bZIP"/>
</dbReference>
<dbReference type="EMBL" id="SWLE01000019">
    <property type="protein sequence ID" value="TNM87509.1"/>
    <property type="molecule type" value="Genomic_DNA"/>
</dbReference>
<dbReference type="PANTHER" id="PTHR10129">
    <property type="entry name" value="TRANSCRIPTION FACTOR MAF"/>
    <property type="match status" value="1"/>
</dbReference>
<accession>A0A4Z2B6T6</accession>
<keyword evidence="2" id="KW-0805">Transcription regulation</keyword>
<feature type="compositionally biased region" description="Low complexity" evidence="6">
    <location>
        <begin position="61"/>
        <end position="74"/>
    </location>
</feature>
<dbReference type="Gene3D" id="3.40.50.300">
    <property type="entry name" value="P-loop containing nucleotide triphosphate hydrolases"/>
    <property type="match status" value="1"/>
</dbReference>